<keyword evidence="3" id="KW-1185">Reference proteome</keyword>
<evidence type="ECO:0000313" key="2">
    <source>
        <dbReference type="EMBL" id="KAF9558043.1"/>
    </source>
</evidence>
<feature type="compositionally biased region" description="Basic and acidic residues" evidence="1">
    <location>
        <begin position="74"/>
        <end position="88"/>
    </location>
</feature>
<comment type="caution">
    <text evidence="2">The sequence shown here is derived from an EMBL/GenBank/DDBJ whole genome shotgun (WGS) entry which is preliminary data.</text>
</comment>
<feature type="non-terminal residue" evidence="2">
    <location>
        <position position="1"/>
    </location>
</feature>
<feature type="compositionally biased region" description="Basic and acidic residues" evidence="1">
    <location>
        <begin position="43"/>
        <end position="65"/>
    </location>
</feature>
<gene>
    <name evidence="2" type="ORF">BGW38_009136</name>
</gene>
<protein>
    <submittedName>
        <fullName evidence="2">Uncharacterized protein</fullName>
    </submittedName>
</protein>
<feature type="compositionally biased region" description="Basic and acidic residues" evidence="1">
    <location>
        <begin position="7"/>
        <end position="29"/>
    </location>
</feature>
<accession>A0A9P6FJK6</accession>
<dbReference type="EMBL" id="JAABOA010006580">
    <property type="protein sequence ID" value="KAF9558043.1"/>
    <property type="molecule type" value="Genomic_DNA"/>
</dbReference>
<reference evidence="2" key="1">
    <citation type="journal article" date="2020" name="Fungal Divers.">
        <title>Resolving the Mortierellaceae phylogeny through synthesis of multi-gene phylogenetics and phylogenomics.</title>
        <authorList>
            <person name="Vandepol N."/>
            <person name="Liber J."/>
            <person name="Desiro A."/>
            <person name="Na H."/>
            <person name="Kennedy M."/>
            <person name="Barry K."/>
            <person name="Grigoriev I.V."/>
            <person name="Miller A.N."/>
            <person name="O'Donnell K."/>
            <person name="Stajich J.E."/>
            <person name="Bonito G."/>
        </authorList>
    </citation>
    <scope>NUCLEOTIDE SEQUENCE</scope>
    <source>
        <strain evidence="2">KOD1015</strain>
    </source>
</reference>
<evidence type="ECO:0000256" key="1">
    <source>
        <dbReference type="SAM" id="MobiDB-lite"/>
    </source>
</evidence>
<feature type="compositionally biased region" description="Acidic residues" evidence="1">
    <location>
        <begin position="30"/>
        <end position="42"/>
    </location>
</feature>
<dbReference type="Proteomes" id="UP000780801">
    <property type="component" value="Unassembled WGS sequence"/>
</dbReference>
<proteinExistence type="predicted"/>
<dbReference type="AlphaFoldDB" id="A0A9P6FJK6"/>
<name>A0A9P6FJK6_9FUNG</name>
<feature type="non-terminal residue" evidence="2">
    <location>
        <position position="179"/>
    </location>
</feature>
<feature type="region of interest" description="Disordered" evidence="1">
    <location>
        <begin position="1"/>
        <end position="116"/>
    </location>
</feature>
<sequence>LASSINKIDDGGEDMETRSDSDASNHTDDSDTEYFFDDNENGVDDKEQSLGKGKSEDTIRSRVTEDLNDYSTLEDGHRTDQDDMSRLDQDDESDTAGSSGSVQEDNGDNDGAKNIDTLFHSCDSRAIESRDGGQVNDQWSPSFGYQFADIVEATSMISNYGRRKGFKTRVNRSSSHEKK</sequence>
<evidence type="ECO:0000313" key="3">
    <source>
        <dbReference type="Proteomes" id="UP000780801"/>
    </source>
</evidence>
<organism evidence="2 3">
    <name type="scientific">Lunasporangiospora selenospora</name>
    <dbReference type="NCBI Taxonomy" id="979761"/>
    <lineage>
        <taxon>Eukaryota</taxon>
        <taxon>Fungi</taxon>
        <taxon>Fungi incertae sedis</taxon>
        <taxon>Mucoromycota</taxon>
        <taxon>Mortierellomycotina</taxon>
        <taxon>Mortierellomycetes</taxon>
        <taxon>Mortierellales</taxon>
        <taxon>Mortierellaceae</taxon>
        <taxon>Lunasporangiospora</taxon>
    </lineage>
</organism>
<feature type="compositionally biased region" description="Polar residues" evidence="1">
    <location>
        <begin position="95"/>
        <end position="104"/>
    </location>
</feature>